<name>A0A3B1DLU1_9ZZZZ</name>
<evidence type="ECO:0000313" key="2">
    <source>
        <dbReference type="EMBL" id="VAX41702.1"/>
    </source>
</evidence>
<sequence>MARKRMTDEQWELIEDLFPSPAKTGRPPVGRRNVVDGIFWMTRTGAA</sequence>
<protein>
    <recommendedName>
        <fullName evidence="1">Insertion element IS402-like domain-containing protein</fullName>
    </recommendedName>
</protein>
<dbReference type="AlphaFoldDB" id="A0A3B1DLU1"/>
<dbReference type="InterPro" id="IPR025161">
    <property type="entry name" value="IS402-like_dom"/>
</dbReference>
<accession>A0A3B1DLU1</accession>
<feature type="domain" description="Insertion element IS402-like" evidence="1">
    <location>
        <begin position="6"/>
        <end position="46"/>
    </location>
</feature>
<reference evidence="2" key="1">
    <citation type="submission" date="2018-06" db="EMBL/GenBank/DDBJ databases">
        <authorList>
            <person name="Zhirakovskaya E."/>
        </authorList>
    </citation>
    <scope>NUCLEOTIDE SEQUENCE</scope>
</reference>
<organism evidence="2">
    <name type="scientific">hydrothermal vent metagenome</name>
    <dbReference type="NCBI Taxonomy" id="652676"/>
    <lineage>
        <taxon>unclassified sequences</taxon>
        <taxon>metagenomes</taxon>
        <taxon>ecological metagenomes</taxon>
    </lineage>
</organism>
<dbReference type="EMBL" id="UOGL01000580">
    <property type="protein sequence ID" value="VAX41702.1"/>
    <property type="molecule type" value="Genomic_DNA"/>
</dbReference>
<dbReference type="Pfam" id="PF13340">
    <property type="entry name" value="DUF4096"/>
    <property type="match status" value="1"/>
</dbReference>
<evidence type="ECO:0000259" key="1">
    <source>
        <dbReference type="Pfam" id="PF13340"/>
    </source>
</evidence>
<gene>
    <name evidence="2" type="ORF">MNBD_PLANCTO02-973</name>
</gene>
<proteinExistence type="predicted"/>